<dbReference type="Gene3D" id="1.10.10.10">
    <property type="entry name" value="Winged helix-like DNA-binding domain superfamily/Winged helix DNA-binding domain"/>
    <property type="match status" value="3"/>
</dbReference>
<comment type="function">
    <text evidence="5">Modulates RecA activity.</text>
</comment>
<evidence type="ECO:0000313" key="10">
    <source>
        <dbReference type="Proteomes" id="UP000095651"/>
    </source>
</evidence>
<dbReference type="GO" id="GO:0005737">
    <property type="term" value="C:cytoplasm"/>
    <property type="evidence" value="ECO:0007669"/>
    <property type="project" value="UniProtKB-SubCell"/>
</dbReference>
<evidence type="ECO:0000259" key="8">
    <source>
        <dbReference type="Pfam" id="PF21982"/>
    </source>
</evidence>
<accession>A0A174JRS3</accession>
<organism evidence="9 10">
    <name type="scientific">Hungatella hathewayi</name>
    <dbReference type="NCBI Taxonomy" id="154046"/>
    <lineage>
        <taxon>Bacteria</taxon>
        <taxon>Bacillati</taxon>
        <taxon>Bacillota</taxon>
        <taxon>Clostridia</taxon>
        <taxon>Lachnospirales</taxon>
        <taxon>Lachnospiraceae</taxon>
        <taxon>Hungatella</taxon>
    </lineage>
</organism>
<dbReference type="InterPro" id="IPR053924">
    <property type="entry name" value="RecX_HTH_2nd"/>
</dbReference>
<sequence length="205" mass="24391">MTVTEITPLDKRRSKVILDEDFALALYNGEIKRYHIETGEELPEETYREIMEEILLKRAVERVCYLLKASDKTEQELRKKLKDGYYPGEAIDYAIEFLKKHRYINDEEYGRRYVEYHSTKKSKRQIQYELQRKGLSKEAVSDILEEHPVDEEAQIRDYIRRKRLEPEAMTLEERRKAMAALGRKGFSFETVNRVFGSKYSDDGTF</sequence>
<comment type="similarity">
    <text evidence="2 5">Belongs to the RecX family.</text>
</comment>
<dbReference type="InterPro" id="IPR053926">
    <property type="entry name" value="RecX_HTH_1st"/>
</dbReference>
<dbReference type="HAMAP" id="MF_01114">
    <property type="entry name" value="RecX"/>
    <property type="match status" value="1"/>
</dbReference>
<feature type="domain" description="RecX third three-helical" evidence="7">
    <location>
        <begin position="150"/>
        <end position="194"/>
    </location>
</feature>
<evidence type="ECO:0000313" key="9">
    <source>
        <dbReference type="EMBL" id="CUP00348.1"/>
    </source>
</evidence>
<feature type="domain" description="RecX first three-helical" evidence="8">
    <location>
        <begin position="60"/>
        <end position="98"/>
    </location>
</feature>
<dbReference type="AlphaFoldDB" id="A0A174JRS3"/>
<evidence type="ECO:0000256" key="3">
    <source>
        <dbReference type="ARBA" id="ARBA00018111"/>
    </source>
</evidence>
<dbReference type="Proteomes" id="UP000095651">
    <property type="component" value="Unassembled WGS sequence"/>
</dbReference>
<dbReference type="PANTHER" id="PTHR33602">
    <property type="entry name" value="REGULATORY PROTEIN RECX FAMILY PROTEIN"/>
    <property type="match status" value="1"/>
</dbReference>
<keyword evidence="4 5" id="KW-0963">Cytoplasm</keyword>
<dbReference type="InterPro" id="IPR036388">
    <property type="entry name" value="WH-like_DNA-bd_sf"/>
</dbReference>
<evidence type="ECO:0000256" key="2">
    <source>
        <dbReference type="ARBA" id="ARBA00009695"/>
    </source>
</evidence>
<dbReference type="Pfam" id="PF21982">
    <property type="entry name" value="RecX_HTH1"/>
    <property type="match status" value="1"/>
</dbReference>
<name>A0A174JRS3_9FIRM</name>
<feature type="domain" description="RecX second three-helical" evidence="6">
    <location>
        <begin position="105"/>
        <end position="142"/>
    </location>
</feature>
<evidence type="ECO:0000256" key="4">
    <source>
        <dbReference type="ARBA" id="ARBA00022490"/>
    </source>
</evidence>
<evidence type="ECO:0000256" key="5">
    <source>
        <dbReference type="HAMAP-Rule" id="MF_01114"/>
    </source>
</evidence>
<protein>
    <recommendedName>
        <fullName evidence="3 5">Regulatory protein RecX</fullName>
    </recommendedName>
</protein>
<reference evidence="9 10" key="1">
    <citation type="submission" date="2015-09" db="EMBL/GenBank/DDBJ databases">
        <authorList>
            <consortium name="Pathogen Informatics"/>
        </authorList>
    </citation>
    <scope>NUCLEOTIDE SEQUENCE [LARGE SCALE GENOMIC DNA]</scope>
    <source>
        <strain evidence="9 10">2789STDY5608850</strain>
    </source>
</reference>
<dbReference type="EMBL" id="CYZE01000016">
    <property type="protein sequence ID" value="CUP00348.1"/>
    <property type="molecule type" value="Genomic_DNA"/>
</dbReference>
<dbReference type="Pfam" id="PF02631">
    <property type="entry name" value="RecX_HTH2"/>
    <property type="match status" value="1"/>
</dbReference>
<gene>
    <name evidence="5 9" type="primary">recX</name>
    <name evidence="9" type="ORF">ERS852407_04661</name>
</gene>
<comment type="subcellular location">
    <subcellularLocation>
        <location evidence="1 5">Cytoplasm</location>
    </subcellularLocation>
</comment>
<dbReference type="RefSeq" id="WP_055658791.1">
    <property type="nucleotide sequence ID" value="NZ_CABIXC010000016.1"/>
</dbReference>
<evidence type="ECO:0000256" key="1">
    <source>
        <dbReference type="ARBA" id="ARBA00004496"/>
    </source>
</evidence>
<dbReference type="PANTHER" id="PTHR33602:SF1">
    <property type="entry name" value="REGULATORY PROTEIN RECX FAMILY PROTEIN"/>
    <property type="match status" value="1"/>
</dbReference>
<proteinExistence type="inferred from homology"/>
<dbReference type="InterPro" id="IPR053925">
    <property type="entry name" value="RecX_HTH_3rd"/>
</dbReference>
<dbReference type="GO" id="GO:0006282">
    <property type="term" value="P:regulation of DNA repair"/>
    <property type="evidence" value="ECO:0007669"/>
    <property type="project" value="UniProtKB-UniRule"/>
</dbReference>
<dbReference type="Pfam" id="PF21981">
    <property type="entry name" value="RecX_HTH3"/>
    <property type="match status" value="1"/>
</dbReference>
<dbReference type="InterPro" id="IPR003783">
    <property type="entry name" value="Regulatory_RecX"/>
</dbReference>
<evidence type="ECO:0000259" key="7">
    <source>
        <dbReference type="Pfam" id="PF21981"/>
    </source>
</evidence>
<evidence type="ECO:0000259" key="6">
    <source>
        <dbReference type="Pfam" id="PF02631"/>
    </source>
</evidence>